<evidence type="ECO:0000313" key="1">
    <source>
        <dbReference type="EMBL" id="GIY50727.1"/>
    </source>
</evidence>
<organism evidence="1 2">
    <name type="scientific">Caerostris extrusa</name>
    <name type="common">Bark spider</name>
    <name type="synonym">Caerostris bankana</name>
    <dbReference type="NCBI Taxonomy" id="172846"/>
    <lineage>
        <taxon>Eukaryota</taxon>
        <taxon>Metazoa</taxon>
        <taxon>Ecdysozoa</taxon>
        <taxon>Arthropoda</taxon>
        <taxon>Chelicerata</taxon>
        <taxon>Arachnida</taxon>
        <taxon>Araneae</taxon>
        <taxon>Araneomorphae</taxon>
        <taxon>Entelegynae</taxon>
        <taxon>Araneoidea</taxon>
        <taxon>Araneidae</taxon>
        <taxon>Caerostris</taxon>
    </lineage>
</organism>
<proteinExistence type="predicted"/>
<evidence type="ECO:0000313" key="2">
    <source>
        <dbReference type="Proteomes" id="UP001054945"/>
    </source>
</evidence>
<protein>
    <submittedName>
        <fullName evidence="1">Uncharacterized protein</fullName>
    </submittedName>
</protein>
<reference evidence="1 2" key="1">
    <citation type="submission" date="2021-06" db="EMBL/GenBank/DDBJ databases">
        <title>Caerostris extrusa draft genome.</title>
        <authorList>
            <person name="Kono N."/>
            <person name="Arakawa K."/>
        </authorList>
    </citation>
    <scope>NUCLEOTIDE SEQUENCE [LARGE SCALE GENOMIC DNA]</scope>
</reference>
<accession>A0AAV4TZJ1</accession>
<sequence>MQLASEGVFDFSESEAEDRFDPFDDGLFHRVLPPPPRWNKLPGKRGGNQSSLNFNPEPLNTVFANLDFTSDNNGNTYGTDESSTTVEPLLLDGKGDRTNLTTLLSVFLLQDIELGSFVPGLKAGFHNGAEGAFPESLEENLVVYISVPHHSGTRGRGVLGHGTRFDDLEVGARRLLLGPPHGKSSTHLPTLMMSVFVLKLHDEEMFMEDERYSNIKNLNCQQPAALRSAATAKILVF</sequence>
<dbReference type="AlphaFoldDB" id="A0AAV4TZJ1"/>
<dbReference type="Proteomes" id="UP001054945">
    <property type="component" value="Unassembled WGS sequence"/>
</dbReference>
<dbReference type="EMBL" id="BPLR01012013">
    <property type="protein sequence ID" value="GIY50727.1"/>
    <property type="molecule type" value="Genomic_DNA"/>
</dbReference>
<name>A0AAV4TZJ1_CAEEX</name>
<keyword evidence="2" id="KW-1185">Reference proteome</keyword>
<gene>
    <name evidence="1" type="ORF">CEXT_644161</name>
</gene>
<comment type="caution">
    <text evidence="1">The sequence shown here is derived from an EMBL/GenBank/DDBJ whole genome shotgun (WGS) entry which is preliminary data.</text>
</comment>